<keyword evidence="6" id="KW-0720">Serine protease</keyword>
<evidence type="ECO:0000256" key="3">
    <source>
        <dbReference type="ARBA" id="ARBA00022670"/>
    </source>
</evidence>
<keyword evidence="4" id="KW-0547">Nucleotide-binding</keyword>
<dbReference type="Gene3D" id="1.20.120.1910">
    <property type="entry name" value="Cysteine-tRNA ligase, C-terminal anti-codon recognition domain"/>
    <property type="match status" value="1"/>
</dbReference>
<dbReference type="InterPro" id="IPR029062">
    <property type="entry name" value="Class_I_gatase-like"/>
</dbReference>
<dbReference type="GO" id="GO:0006508">
    <property type="term" value="P:proteolysis"/>
    <property type="evidence" value="ECO:0007669"/>
    <property type="project" value="UniProtKB-KW"/>
</dbReference>
<dbReference type="InterPro" id="IPR009080">
    <property type="entry name" value="tRNAsynth_Ia_anticodon-bd"/>
</dbReference>
<dbReference type="Proteomes" id="UP000276223">
    <property type="component" value="Unassembled WGS sequence"/>
</dbReference>
<keyword evidence="7" id="KW-0067">ATP-binding</keyword>
<dbReference type="Gene3D" id="3.40.50.880">
    <property type="match status" value="1"/>
</dbReference>
<keyword evidence="3" id="KW-0645">Protease</keyword>
<dbReference type="GO" id="GO:0004812">
    <property type="term" value="F:aminoacyl-tRNA ligase activity"/>
    <property type="evidence" value="ECO:0007669"/>
    <property type="project" value="UniProtKB-KW"/>
</dbReference>
<evidence type="ECO:0000256" key="9">
    <source>
        <dbReference type="SAM" id="MobiDB-lite"/>
    </source>
</evidence>
<accession>A0A3N1VPF2</accession>
<dbReference type="GO" id="GO:0008236">
    <property type="term" value="F:serine-type peptidase activity"/>
    <property type="evidence" value="ECO:0007669"/>
    <property type="project" value="UniProtKB-KW"/>
</dbReference>
<feature type="region of interest" description="Disordered" evidence="9">
    <location>
        <begin position="257"/>
        <end position="295"/>
    </location>
</feature>
<proteinExistence type="inferred from homology"/>
<organism evidence="10 11">
    <name type="scientific">Desulfosoma caldarium</name>
    <dbReference type="NCBI Taxonomy" id="610254"/>
    <lineage>
        <taxon>Bacteria</taxon>
        <taxon>Pseudomonadati</taxon>
        <taxon>Thermodesulfobacteriota</taxon>
        <taxon>Syntrophobacteria</taxon>
        <taxon>Syntrophobacterales</taxon>
        <taxon>Syntrophobacteraceae</taxon>
        <taxon>Desulfosoma</taxon>
    </lineage>
</organism>
<dbReference type="EMBL" id="RJVA01000009">
    <property type="protein sequence ID" value="ROR02901.1"/>
    <property type="molecule type" value="Genomic_DNA"/>
</dbReference>
<keyword evidence="5" id="KW-0378">Hydrolase</keyword>
<keyword evidence="2" id="KW-0436">Ligase</keyword>
<dbReference type="InterPro" id="IPR005320">
    <property type="entry name" value="Peptidase_S51"/>
</dbReference>
<protein>
    <submittedName>
        <fullName evidence="10">Peptidase S51-like protein</fullName>
    </submittedName>
</protein>
<name>A0A3N1VPF2_9BACT</name>
<evidence type="ECO:0000256" key="4">
    <source>
        <dbReference type="ARBA" id="ARBA00022741"/>
    </source>
</evidence>
<evidence type="ECO:0000313" key="11">
    <source>
        <dbReference type="Proteomes" id="UP000276223"/>
    </source>
</evidence>
<comment type="caution">
    <text evidence="10">The sequence shown here is derived from an EMBL/GenBank/DDBJ whole genome shotgun (WGS) entry which is preliminary data.</text>
</comment>
<dbReference type="AlphaFoldDB" id="A0A3N1VPF2"/>
<reference evidence="10 11" key="1">
    <citation type="submission" date="2018-11" db="EMBL/GenBank/DDBJ databases">
        <title>Genomic Encyclopedia of Type Strains, Phase IV (KMG-IV): sequencing the most valuable type-strain genomes for metagenomic binning, comparative biology and taxonomic classification.</title>
        <authorList>
            <person name="Goeker M."/>
        </authorList>
    </citation>
    <scope>NUCLEOTIDE SEQUENCE [LARGE SCALE GENOMIC DNA]</scope>
    <source>
        <strain evidence="10 11">DSM 22027</strain>
    </source>
</reference>
<evidence type="ECO:0000256" key="5">
    <source>
        <dbReference type="ARBA" id="ARBA00022801"/>
    </source>
</evidence>
<feature type="compositionally biased region" description="Polar residues" evidence="9">
    <location>
        <begin position="340"/>
        <end position="356"/>
    </location>
</feature>
<dbReference type="OrthoDB" id="156359at2"/>
<dbReference type="Pfam" id="PF03575">
    <property type="entry name" value="Peptidase_S51"/>
    <property type="match status" value="1"/>
</dbReference>
<dbReference type="GO" id="GO:0006418">
    <property type="term" value="P:tRNA aminoacylation for protein translation"/>
    <property type="evidence" value="ECO:0007669"/>
    <property type="project" value="InterPro"/>
</dbReference>
<dbReference type="GO" id="GO:0005524">
    <property type="term" value="F:ATP binding"/>
    <property type="evidence" value="ECO:0007669"/>
    <property type="project" value="UniProtKB-KW"/>
</dbReference>
<dbReference type="SUPFAM" id="SSF47323">
    <property type="entry name" value="Anticodon-binding domain of a subclass of class I aminoacyl-tRNA synthetases"/>
    <property type="match status" value="1"/>
</dbReference>
<sequence>MNPSSSAPRQQSMPAGILVLMGSGEFSSGMVEVHKALLRSRGSNPFAVFIDTPAGFQQNVDEISRRAQVYFQTRVGHPLHVVSLKSRHALDTIQGRQALKRLEKADYMLMGPGSPTYVARQWIGTPVPDILRSRLESGAVVVAASAAAISFSWKTLPVYEIYKVGMDLHWADGLDLLGPYGLRLVIVPHWNNAEGGTHDTRFCYMGKERFQLLEAQLPDKALVVGLDEHTALTLDFTQETATVRGVGTVTLRQIKSGAAARSQDSPSAKESLSLPSKHGPDRSQEAGVFDRSSDREGEGAFQRVFASGHSFPLNLFWALANVMDVKTPKPHPGSIATDAPTPSQNDTGPSPSQEPGSLSAPEEFWKTLRRAEDLLQRGLEHRLPEDAARALLDLDRLLWQSSAGGAPFEDIYQGRKIFREWLVQVAQRLTLSFEEKRTVLDPLVDDLVHLRQQFREKRLWQAADALRSLLAARGVAIDDTPSGPRRRWVDMEG</sequence>
<evidence type="ECO:0000256" key="7">
    <source>
        <dbReference type="ARBA" id="ARBA00022840"/>
    </source>
</evidence>
<keyword evidence="11" id="KW-1185">Reference proteome</keyword>
<evidence type="ECO:0000256" key="1">
    <source>
        <dbReference type="ARBA" id="ARBA00006534"/>
    </source>
</evidence>
<feature type="region of interest" description="Disordered" evidence="9">
    <location>
        <begin position="329"/>
        <end position="360"/>
    </location>
</feature>
<evidence type="ECO:0000256" key="2">
    <source>
        <dbReference type="ARBA" id="ARBA00022598"/>
    </source>
</evidence>
<evidence type="ECO:0000256" key="8">
    <source>
        <dbReference type="ARBA" id="ARBA00023146"/>
    </source>
</evidence>
<comment type="similarity">
    <text evidence="1">Belongs to the peptidase S51 family.</text>
</comment>
<feature type="compositionally biased region" description="Polar residues" evidence="9">
    <location>
        <begin position="262"/>
        <end position="274"/>
    </location>
</feature>
<keyword evidence="8" id="KW-0030">Aminoacyl-tRNA synthetase</keyword>
<evidence type="ECO:0000313" key="10">
    <source>
        <dbReference type="EMBL" id="ROR02901.1"/>
    </source>
</evidence>
<dbReference type="RefSeq" id="WP_123288704.1">
    <property type="nucleotide sequence ID" value="NZ_RJVA01000009.1"/>
</dbReference>
<evidence type="ECO:0000256" key="6">
    <source>
        <dbReference type="ARBA" id="ARBA00022825"/>
    </source>
</evidence>
<gene>
    <name evidence="10" type="ORF">EDC27_0143</name>
</gene>